<accession>A0AAW0BBV8</accession>
<sequence length="627" mass="69875">MGPRGVEKEERGAVPPYQRHPSSAYTLSPLLESTWHDFRSLVWWTGGPMSGGVLVISTGGCMLLGSWRDGDRWGQEVDAGVKTLTAGTTIQGRMECSGIDLLFLSLFLLSSTYTPRRRLRVHWMDESRSVWRIARSCLDTQEDRGEGCGGSRRKTKKRCRCFGMLEKGTCAQTRAFNLKSSIARLLYPLLLLLAPPPALVFARASARECFLPITTPAVYRSGTYRHTACTTPVLRRRGEGSRERVWRYATGDANGYREVSSGPRRRSASAGLFLGLCGWRMGGEFASEARLGSGRFMLLRVDERTKEEKTKHSDLGVLLIILFPLPNSILTLSLAVSRSPEPQTLPNRVYTMRQGRTRAPFGPRYRRRRVGQAWICGMSCTDWIVERKRRRRCQVWTHVEFAALRDGGDDYVDGVPATEAKMEERLRMRTSGRRCAGEMRLRISDIAICLHRPERRYVPPTPNRLRREGVEDENVGGASLVLSRALVVSQWRGLGHHNVITGLLESRTGSALPRRRILCHFGLSITFKWDGIAYSESEVLISVAFLLLSDSQPNTASTPSLTANEVPLLFIHFVGREDFGSSCRGVISSKKNLSAFGAYNCSSPGFQAAGKYDVLYAASLAIASLGI</sequence>
<name>A0AAW0BBV8_9AGAR</name>
<evidence type="ECO:0000256" key="1">
    <source>
        <dbReference type="SAM" id="MobiDB-lite"/>
    </source>
</evidence>
<feature type="compositionally biased region" description="Basic and acidic residues" evidence="1">
    <location>
        <begin position="1"/>
        <end position="12"/>
    </location>
</feature>
<reference evidence="2 3" key="1">
    <citation type="journal article" date="2024" name="J Genomics">
        <title>Draft genome sequencing and assembly of Favolaschia claudopus CIRM-BRFM 2984 isolated from oak limbs.</title>
        <authorList>
            <person name="Navarro D."/>
            <person name="Drula E."/>
            <person name="Chaduli D."/>
            <person name="Cazenave R."/>
            <person name="Ahrendt S."/>
            <person name="Wang J."/>
            <person name="Lipzen A."/>
            <person name="Daum C."/>
            <person name="Barry K."/>
            <person name="Grigoriev I.V."/>
            <person name="Favel A."/>
            <person name="Rosso M.N."/>
            <person name="Martin F."/>
        </authorList>
    </citation>
    <scope>NUCLEOTIDE SEQUENCE [LARGE SCALE GENOMIC DNA]</scope>
    <source>
        <strain evidence="2 3">CIRM-BRFM 2984</strain>
    </source>
</reference>
<evidence type="ECO:0000313" key="3">
    <source>
        <dbReference type="Proteomes" id="UP001362999"/>
    </source>
</evidence>
<comment type="caution">
    <text evidence="2">The sequence shown here is derived from an EMBL/GenBank/DDBJ whole genome shotgun (WGS) entry which is preliminary data.</text>
</comment>
<feature type="region of interest" description="Disordered" evidence="1">
    <location>
        <begin position="1"/>
        <end position="20"/>
    </location>
</feature>
<organism evidence="2 3">
    <name type="scientific">Favolaschia claudopus</name>
    <dbReference type="NCBI Taxonomy" id="2862362"/>
    <lineage>
        <taxon>Eukaryota</taxon>
        <taxon>Fungi</taxon>
        <taxon>Dikarya</taxon>
        <taxon>Basidiomycota</taxon>
        <taxon>Agaricomycotina</taxon>
        <taxon>Agaricomycetes</taxon>
        <taxon>Agaricomycetidae</taxon>
        <taxon>Agaricales</taxon>
        <taxon>Marasmiineae</taxon>
        <taxon>Mycenaceae</taxon>
        <taxon>Favolaschia</taxon>
    </lineage>
</organism>
<protein>
    <submittedName>
        <fullName evidence="2">Uncharacterized protein</fullName>
    </submittedName>
</protein>
<proteinExistence type="predicted"/>
<gene>
    <name evidence="2" type="ORF">R3P38DRAFT_2780081</name>
</gene>
<keyword evidence="3" id="KW-1185">Reference proteome</keyword>
<dbReference type="Proteomes" id="UP001362999">
    <property type="component" value="Unassembled WGS sequence"/>
</dbReference>
<evidence type="ECO:0000313" key="2">
    <source>
        <dbReference type="EMBL" id="KAK7023294.1"/>
    </source>
</evidence>
<dbReference type="AlphaFoldDB" id="A0AAW0BBV8"/>
<dbReference type="EMBL" id="JAWWNJ010000036">
    <property type="protein sequence ID" value="KAK7023294.1"/>
    <property type="molecule type" value="Genomic_DNA"/>
</dbReference>